<organism evidence="2 3">
    <name type="scientific">Rickettsia bellii str. RML An4</name>
    <dbReference type="NCBI Taxonomy" id="1359193"/>
    <lineage>
        <taxon>Bacteria</taxon>
        <taxon>Pseudomonadati</taxon>
        <taxon>Pseudomonadota</taxon>
        <taxon>Alphaproteobacteria</taxon>
        <taxon>Rickettsiales</taxon>
        <taxon>Rickettsiaceae</taxon>
        <taxon>Rickettsieae</taxon>
        <taxon>Rickettsia</taxon>
        <taxon>belli group</taxon>
    </lineage>
</organism>
<reference evidence="2 3" key="1">
    <citation type="submission" date="2015-02" db="EMBL/GenBank/DDBJ databases">
        <title>Genome Sequencing of Rickettsiales.</title>
        <authorList>
            <person name="Daugherty S.C."/>
            <person name="Su Q."/>
            <person name="Abolude K."/>
            <person name="Beier-Sexton M."/>
            <person name="Carlyon J.A."/>
            <person name="Carter R."/>
            <person name="Day N.P."/>
            <person name="Dumler S.J."/>
            <person name="Dyachenko V."/>
            <person name="Godinez A."/>
            <person name="Kurtti T.J."/>
            <person name="Lichay M."/>
            <person name="Mullins K.E."/>
            <person name="Ott S."/>
            <person name="Pappas-Brown V."/>
            <person name="Paris D.H."/>
            <person name="Patel P."/>
            <person name="Richards A.L."/>
            <person name="Sadzewicz L."/>
            <person name="Sears K."/>
            <person name="Seidman D."/>
            <person name="Sengamalay N."/>
            <person name="Stenos J."/>
            <person name="Tallon L.J."/>
            <person name="Vincent G."/>
            <person name="Fraser C.M."/>
            <person name="Munderloh U."/>
            <person name="Dunning-Hotopp J.C."/>
        </authorList>
    </citation>
    <scope>NUCLEOTIDE SEQUENCE [LARGE SCALE GENOMIC DNA]</scope>
    <source>
        <strain evidence="2 3">RML An4</strain>
    </source>
</reference>
<comment type="caution">
    <text evidence="2">The sequence shown here is derived from an EMBL/GenBank/DDBJ whole genome shotgun (WGS) entry which is preliminary data.</text>
</comment>
<protein>
    <submittedName>
        <fullName evidence="2">Uncharacterized protein</fullName>
    </submittedName>
</protein>
<gene>
    <name evidence="2" type="ORF">RBEAN4_1191</name>
</gene>
<keyword evidence="3" id="KW-1185">Reference proteome</keyword>
<keyword evidence="1" id="KW-0812">Transmembrane</keyword>
<dbReference type="AlphaFoldDB" id="A0A0F3QFJ1"/>
<dbReference type="EMBL" id="LAOI01000001">
    <property type="protein sequence ID" value="KJV90189.1"/>
    <property type="molecule type" value="Genomic_DNA"/>
</dbReference>
<sequence>MLISSKVISIDYKKFIVILFEKLAIIFLIFDPQVLKYMLKSKI</sequence>
<proteinExistence type="predicted"/>
<evidence type="ECO:0000313" key="3">
    <source>
        <dbReference type="Proteomes" id="UP000033661"/>
    </source>
</evidence>
<evidence type="ECO:0000256" key="1">
    <source>
        <dbReference type="SAM" id="Phobius"/>
    </source>
</evidence>
<dbReference type="Proteomes" id="UP000033661">
    <property type="component" value="Unassembled WGS sequence"/>
</dbReference>
<keyword evidence="1" id="KW-0472">Membrane</keyword>
<keyword evidence="1" id="KW-1133">Transmembrane helix</keyword>
<dbReference type="PATRIC" id="fig|1359193.3.peg.1151"/>
<feature type="transmembrane region" description="Helical" evidence="1">
    <location>
        <begin position="12"/>
        <end position="30"/>
    </location>
</feature>
<accession>A0A0F3QFJ1</accession>
<evidence type="ECO:0000313" key="2">
    <source>
        <dbReference type="EMBL" id="KJV90189.1"/>
    </source>
</evidence>
<name>A0A0F3QFJ1_RICBE</name>